<feature type="region of interest" description="Disordered" evidence="1">
    <location>
        <begin position="351"/>
        <end position="374"/>
    </location>
</feature>
<evidence type="ECO:0000313" key="2">
    <source>
        <dbReference type="EMBL" id="TWT48637.1"/>
    </source>
</evidence>
<feature type="region of interest" description="Disordered" evidence="1">
    <location>
        <begin position="157"/>
        <end position="178"/>
    </location>
</feature>
<reference evidence="2 3" key="1">
    <citation type="submission" date="2019-02" db="EMBL/GenBank/DDBJ databases">
        <title>Deep-cultivation of Planctomycetes and their phenomic and genomic characterization uncovers novel biology.</title>
        <authorList>
            <person name="Wiegand S."/>
            <person name="Jogler M."/>
            <person name="Boedeker C."/>
            <person name="Pinto D."/>
            <person name="Vollmers J."/>
            <person name="Rivas-Marin E."/>
            <person name="Kohn T."/>
            <person name="Peeters S.H."/>
            <person name="Heuer A."/>
            <person name="Rast P."/>
            <person name="Oberbeckmann S."/>
            <person name="Bunk B."/>
            <person name="Jeske O."/>
            <person name="Meyerdierks A."/>
            <person name="Storesund J.E."/>
            <person name="Kallscheuer N."/>
            <person name="Luecker S."/>
            <person name="Lage O.M."/>
            <person name="Pohl T."/>
            <person name="Merkel B.J."/>
            <person name="Hornburger P."/>
            <person name="Mueller R.-W."/>
            <person name="Bruemmer F."/>
            <person name="Labrenz M."/>
            <person name="Spormann A.M."/>
            <person name="Op Den Camp H."/>
            <person name="Overmann J."/>
            <person name="Amann R."/>
            <person name="Jetten M.S.M."/>
            <person name="Mascher T."/>
            <person name="Medema M.H."/>
            <person name="Devos D.P."/>
            <person name="Kaster A.-K."/>
            <person name="Ovreas L."/>
            <person name="Rohde M."/>
            <person name="Galperin M.Y."/>
            <person name="Jogler C."/>
        </authorList>
    </citation>
    <scope>NUCLEOTIDE SEQUENCE [LARGE SCALE GENOMIC DNA]</scope>
    <source>
        <strain evidence="2 3">Pla111</strain>
    </source>
</reference>
<keyword evidence="3" id="KW-1185">Reference proteome</keyword>
<evidence type="ECO:0000256" key="1">
    <source>
        <dbReference type="SAM" id="MobiDB-lite"/>
    </source>
</evidence>
<protein>
    <submittedName>
        <fullName evidence="2">Uncharacterized protein</fullName>
    </submittedName>
</protein>
<sequence length="409" mass="44751">MRSLPPITALLCFFGTPPKGAALWLAAGIGLLISPPTAAEVLLMRHGDLLQGQIEPNAGGWIVRTEGEELRVPGSSVVGRFRDARDAYRWLAADLLKAGGAVDRHATLSEWCLRQQLFVEANEQLQLAEKYAQDYPRLEPLRRRIAMGLATPRLLPPVDGAESLGAGERVPSTKRSRVEQATFEAPITDAPANGDPSAALETSEASLQQFTRRIQPLLVNNCTAGGCHRVAPDRAAPNHQTFALDRRLLFGYSDSRSTSLNLRSVLAAIDPNEPHRSPLLAAARGPHAGGQPFRGPRRDDWIATLEQWVKQVARDNQTEAAEPAGTDATTDPMTEGSPVRYDSAVMPAALEEPITSNRLESDPLEETYAPRQKSALKIGRALERVEPRDEFDPEIFNRTYRQPADGTIE</sequence>
<comment type="caution">
    <text evidence="2">The sequence shown here is derived from an EMBL/GenBank/DDBJ whole genome shotgun (WGS) entry which is preliminary data.</text>
</comment>
<dbReference type="AlphaFoldDB" id="A0A5C5WDV5"/>
<gene>
    <name evidence="2" type="ORF">Pla111_04120</name>
</gene>
<proteinExistence type="predicted"/>
<dbReference type="RefSeq" id="WP_197524675.1">
    <property type="nucleotide sequence ID" value="NZ_SJPH01000001.1"/>
</dbReference>
<organism evidence="2 3">
    <name type="scientific">Botrimarina hoheduenensis</name>
    <dbReference type="NCBI Taxonomy" id="2528000"/>
    <lineage>
        <taxon>Bacteria</taxon>
        <taxon>Pseudomonadati</taxon>
        <taxon>Planctomycetota</taxon>
        <taxon>Planctomycetia</taxon>
        <taxon>Pirellulales</taxon>
        <taxon>Lacipirellulaceae</taxon>
        <taxon>Botrimarina</taxon>
    </lineage>
</organism>
<feature type="region of interest" description="Disordered" evidence="1">
    <location>
        <begin position="315"/>
        <end position="339"/>
    </location>
</feature>
<dbReference type="Proteomes" id="UP000318995">
    <property type="component" value="Unassembled WGS sequence"/>
</dbReference>
<name>A0A5C5WDV5_9BACT</name>
<evidence type="ECO:0000313" key="3">
    <source>
        <dbReference type="Proteomes" id="UP000318995"/>
    </source>
</evidence>
<accession>A0A5C5WDV5</accession>
<dbReference type="EMBL" id="SJPH01000001">
    <property type="protein sequence ID" value="TWT48637.1"/>
    <property type="molecule type" value="Genomic_DNA"/>
</dbReference>